<gene>
    <name evidence="1" type="ORF">REB14_13200</name>
</gene>
<name>A0ABU1E5Q8_9FLAO</name>
<evidence type="ECO:0000313" key="1">
    <source>
        <dbReference type="EMBL" id="MDR4953135.1"/>
    </source>
</evidence>
<evidence type="ECO:0008006" key="3">
    <source>
        <dbReference type="Google" id="ProtNLM"/>
    </source>
</evidence>
<protein>
    <recommendedName>
        <fullName evidence="3">Bacteriocin-type signal sequence-containing protein</fullName>
    </recommendedName>
</protein>
<sequence length="68" mass="7646">MKQLKKLKRENLKTIKGGNTPLCDMYLVHYNGYYACCSVPATNPCELKKRECLVESGMCDAYNPGNPT</sequence>
<comment type="caution">
    <text evidence="1">The sequence shown here is derived from an EMBL/GenBank/DDBJ whole genome shotgun (WGS) entry which is preliminary data.</text>
</comment>
<proteinExistence type="predicted"/>
<reference evidence="1 2" key="1">
    <citation type="submission" date="2023-08" db="EMBL/GenBank/DDBJ databases">
        <authorList>
            <person name="Maltman C."/>
        </authorList>
    </citation>
    <scope>NUCLEOTIDE SEQUENCE [LARGE SCALE GENOMIC DNA]</scope>
    <source>
        <strain evidence="1 2">ES2</strain>
    </source>
</reference>
<accession>A0ABU1E5Q8</accession>
<keyword evidence="2" id="KW-1185">Reference proteome</keyword>
<dbReference type="Proteomes" id="UP001260959">
    <property type="component" value="Unassembled WGS sequence"/>
</dbReference>
<organism evidence="1 2">
    <name type="scientific">Chryseobacterium metallicongregator</name>
    <dbReference type="NCBI Taxonomy" id="3073042"/>
    <lineage>
        <taxon>Bacteria</taxon>
        <taxon>Pseudomonadati</taxon>
        <taxon>Bacteroidota</taxon>
        <taxon>Flavobacteriia</taxon>
        <taxon>Flavobacteriales</taxon>
        <taxon>Weeksellaceae</taxon>
        <taxon>Chryseobacterium group</taxon>
        <taxon>Chryseobacterium</taxon>
    </lineage>
</organism>
<evidence type="ECO:0000313" key="2">
    <source>
        <dbReference type="Proteomes" id="UP001260959"/>
    </source>
</evidence>
<dbReference type="RefSeq" id="WP_079244012.1">
    <property type="nucleotide sequence ID" value="NZ_JAVIXS010000009.1"/>
</dbReference>
<dbReference type="EMBL" id="JAVIXS010000009">
    <property type="protein sequence ID" value="MDR4953135.1"/>
    <property type="molecule type" value="Genomic_DNA"/>
</dbReference>